<comment type="caution">
    <text evidence="10">The sequence shown here is derived from an EMBL/GenBank/DDBJ whole genome shotgun (WGS) entry which is preliminary data.</text>
</comment>
<gene>
    <name evidence="10" type="ORF">PCL_09615</name>
</gene>
<feature type="compositionally biased region" description="Basic residues" evidence="7">
    <location>
        <begin position="288"/>
        <end position="297"/>
    </location>
</feature>
<evidence type="ECO:0000256" key="8">
    <source>
        <dbReference type="SAM" id="Phobius"/>
    </source>
</evidence>
<keyword evidence="2" id="KW-0813">Transport</keyword>
<name>A0A2U3DQH1_PURLI</name>
<evidence type="ECO:0000256" key="1">
    <source>
        <dbReference type="ARBA" id="ARBA00004141"/>
    </source>
</evidence>
<dbReference type="PROSITE" id="PS00218">
    <property type="entry name" value="AMINO_ACID_PERMEASE_1"/>
    <property type="match status" value="1"/>
</dbReference>
<feature type="region of interest" description="Disordered" evidence="7">
    <location>
        <begin position="373"/>
        <end position="417"/>
    </location>
</feature>
<sequence>MSRVARMCFAPLDRDAEGARPSISEAAVGCRAVAPRRALRIGRLPAQDPGQGGRPAAEIAPVTGIRSGRAGHRTTTLVLRAWQRWRCLGESRDGQWEGLFASFRLKSRLIVNRQVRVETVGGRSFPAGLQRGKMAGALPASVARHLPRGKPKPRLAKEATPGRSEIGGAKSFPSGVHAAPANNLDVKLDRNRQTKCGCSEARGSRSEISHSGGLTHPCSTRPPAAAAVTCLLRPTPAVTRQDAKERYLPVSEAHEKARITLNVAFPGERALASTSSPQRWGGPNVLDRHRRLGKTRSRSFPSAKPAEANDPEEQYVKQSATGAWQPGEARLTVGRKGTGRLDLGPPERRRAGAIAVLENVHSGGLWKRLLAGRDQKQDKSNPRAGANPAPAGGNKLTRITTPRLLSSHSSPQTRSIAGQMRTCLEQRARWSGEFSREATKSDNCSLPGGVCYCKTCNAMVSPGTGHASQRAGPRQGYDALDAAEGQPAQSGEEGTISPSLPASPHRWRPIAAGVVLGDEAALFVGLGPNSLVFLPAPLVGHVGPMRGRRDAISFRSGASSLPGLQPARSQPQRIALAVALPWPVLCGDPDPRSLYRACGVMAKKETRGQGPGWRPPRGVPPSVPHTGSPFVPNEAGRPVTGQAPRRVAPACTDDPLVKPPGRKSLAHLQPGSCRYSQTSRASANVAIEIAYASQARVLFNMDSEGIHARHVPRASDPEKGGSVHGKDPYENVDIRGIETSPETSLHRGLKARHITMIAIGGALGTGLIIGTGKALAQAGPGSLFISYTFVGMLVFMIMAGLGEMAAWLPMSSGFTGYATRYCHPSLGFALGWTYWLKYIIVTPNQLTAASLVLQFWVPREKVNPGVWVAILLVIIFCINYIGGIKFFGEFEFWLSSFKVIVVIGIILFSLIIACGGGPSHDAPGFRYWSDPGAFAPLYGTGSTAKFVGFWSVMVNATFAYLGTELVGVTAAEAQNPRRSIPKAIKLTFFRILFFYCLSVLLVGMIVPYNSKELAFANKKDTSANASPFVVAAVLAGIQVLPHIINACILIFVFSAANSDLYIASRTLYGLASDRSAPAIFRRTDRRGVPYPALFVCTAFACLAFMVVSDDSKKIFSYFVNLTTIFGILSWISLLVTYIHFLKARRAQNIPNSAMPYVAPQGLIGTYIALFFCCLIALTKNFNVFVHHDGITFDYKEFITGYLGIPIYLILIFGHMIATKSRAVKPEEADFYTGKEIIDNEEALFLEHKAEKDANATGWAKFYNRFISWLF</sequence>
<dbReference type="AlphaFoldDB" id="A0A2U3DQH1"/>
<feature type="compositionally biased region" description="Basic and acidic residues" evidence="7">
    <location>
        <begin position="713"/>
        <end position="731"/>
    </location>
</feature>
<feature type="transmembrane region" description="Helical" evidence="8">
    <location>
        <begin position="784"/>
        <end position="808"/>
    </location>
</feature>
<evidence type="ECO:0000256" key="6">
    <source>
        <dbReference type="ARBA" id="ARBA00023136"/>
    </source>
</evidence>
<feature type="transmembrane region" description="Helical" evidence="8">
    <location>
        <begin position="1088"/>
        <end position="1108"/>
    </location>
</feature>
<dbReference type="Proteomes" id="UP000245956">
    <property type="component" value="Unassembled WGS sequence"/>
</dbReference>
<feature type="transmembrane region" description="Helical" evidence="8">
    <location>
        <begin position="1153"/>
        <end position="1177"/>
    </location>
</feature>
<feature type="region of interest" description="Disordered" evidence="7">
    <location>
        <begin position="605"/>
        <end position="624"/>
    </location>
</feature>
<evidence type="ECO:0000256" key="2">
    <source>
        <dbReference type="ARBA" id="ARBA00022448"/>
    </source>
</evidence>
<comment type="subcellular location">
    <subcellularLocation>
        <location evidence="1">Membrane</location>
        <topology evidence="1">Multi-pass membrane protein</topology>
    </subcellularLocation>
</comment>
<dbReference type="InterPro" id="IPR050524">
    <property type="entry name" value="APC_YAT"/>
</dbReference>
<dbReference type="FunFam" id="1.20.1740.10:FF:000006">
    <property type="entry name" value="General amino acid permease"/>
    <property type="match status" value="1"/>
</dbReference>
<dbReference type="Pfam" id="PF00324">
    <property type="entry name" value="AA_permease"/>
    <property type="match status" value="1"/>
</dbReference>
<keyword evidence="3 8" id="KW-0812">Transmembrane</keyword>
<feature type="transmembrane region" description="Helical" evidence="8">
    <location>
        <begin position="947"/>
        <end position="967"/>
    </location>
</feature>
<dbReference type="InterPro" id="IPR004841">
    <property type="entry name" value="AA-permease/SLC12A_dom"/>
</dbReference>
<feature type="transmembrane region" description="Helical" evidence="8">
    <location>
        <begin position="1197"/>
        <end position="1217"/>
    </location>
</feature>
<protein>
    <recommendedName>
        <fullName evidence="9">Amino acid permease/ SLC12A domain-containing protein</fullName>
    </recommendedName>
</protein>
<keyword evidence="4" id="KW-0029">Amino-acid transport</keyword>
<organism evidence="10 11">
    <name type="scientific">Purpureocillium lilacinum</name>
    <name type="common">Paecilomyces lilacinus</name>
    <dbReference type="NCBI Taxonomy" id="33203"/>
    <lineage>
        <taxon>Eukaryota</taxon>
        <taxon>Fungi</taxon>
        <taxon>Dikarya</taxon>
        <taxon>Ascomycota</taxon>
        <taxon>Pezizomycotina</taxon>
        <taxon>Sordariomycetes</taxon>
        <taxon>Hypocreomycetidae</taxon>
        <taxon>Hypocreales</taxon>
        <taxon>Ophiocordycipitaceae</taxon>
        <taxon>Purpureocillium</taxon>
    </lineage>
</organism>
<dbReference type="Gene3D" id="1.20.1740.10">
    <property type="entry name" value="Amino acid/polyamine transporter I"/>
    <property type="match status" value="1"/>
</dbReference>
<feature type="compositionally biased region" description="Polar residues" evidence="7">
    <location>
        <begin position="397"/>
        <end position="416"/>
    </location>
</feature>
<feature type="transmembrane region" description="Helical" evidence="8">
    <location>
        <begin position="754"/>
        <end position="772"/>
    </location>
</feature>
<evidence type="ECO:0000313" key="10">
    <source>
        <dbReference type="EMBL" id="PWI64498.1"/>
    </source>
</evidence>
<dbReference type="InterPro" id="IPR004840">
    <property type="entry name" value="Amino_acid_permease_CS"/>
</dbReference>
<dbReference type="EMBL" id="LCWV01000058">
    <property type="protein sequence ID" value="PWI64498.1"/>
    <property type="molecule type" value="Genomic_DNA"/>
</dbReference>
<feature type="transmembrane region" description="Helical" evidence="8">
    <location>
        <begin position="866"/>
        <end position="887"/>
    </location>
</feature>
<evidence type="ECO:0000256" key="5">
    <source>
        <dbReference type="ARBA" id="ARBA00022989"/>
    </source>
</evidence>
<evidence type="ECO:0000259" key="9">
    <source>
        <dbReference type="Pfam" id="PF00324"/>
    </source>
</evidence>
<feature type="region of interest" description="Disordered" evidence="7">
    <location>
        <begin position="272"/>
        <end position="315"/>
    </location>
</feature>
<feature type="transmembrane region" description="Helical" evidence="8">
    <location>
        <begin position="899"/>
        <end position="918"/>
    </location>
</feature>
<accession>A0A2U3DQH1</accession>
<dbReference type="PANTHER" id="PTHR43341:SF9">
    <property type="entry name" value="DICARBOXYLIC AMINO ACID PERMEASE"/>
    <property type="match status" value="1"/>
</dbReference>
<feature type="domain" description="Amino acid permease/ SLC12A" evidence="9">
    <location>
        <begin position="753"/>
        <end position="1221"/>
    </location>
</feature>
<feature type="transmembrane region" description="Helical" evidence="8">
    <location>
        <begin position="988"/>
        <end position="1008"/>
    </location>
</feature>
<keyword evidence="5 8" id="KW-1133">Transmembrane helix</keyword>
<feature type="region of interest" description="Disordered" evidence="7">
    <location>
        <begin position="484"/>
        <end position="503"/>
    </location>
</feature>
<feature type="region of interest" description="Disordered" evidence="7">
    <location>
        <begin position="644"/>
        <end position="669"/>
    </location>
</feature>
<evidence type="ECO:0000256" key="3">
    <source>
        <dbReference type="ARBA" id="ARBA00022692"/>
    </source>
</evidence>
<feature type="compositionally biased region" description="Pro residues" evidence="7">
    <location>
        <begin position="613"/>
        <end position="623"/>
    </location>
</feature>
<proteinExistence type="predicted"/>
<feature type="region of interest" description="Disordered" evidence="7">
    <location>
        <begin position="144"/>
        <end position="177"/>
    </location>
</feature>
<feature type="compositionally biased region" description="Basic residues" evidence="7">
    <location>
        <begin position="145"/>
        <end position="154"/>
    </location>
</feature>
<dbReference type="PANTHER" id="PTHR43341">
    <property type="entry name" value="AMINO ACID PERMEASE"/>
    <property type="match status" value="1"/>
</dbReference>
<dbReference type="GO" id="GO:0016020">
    <property type="term" value="C:membrane"/>
    <property type="evidence" value="ECO:0007669"/>
    <property type="project" value="UniProtKB-SubCell"/>
</dbReference>
<feature type="compositionally biased region" description="Low complexity" evidence="7">
    <location>
        <begin position="382"/>
        <end position="394"/>
    </location>
</feature>
<evidence type="ECO:0000313" key="11">
    <source>
        <dbReference type="Proteomes" id="UP000245956"/>
    </source>
</evidence>
<evidence type="ECO:0000256" key="4">
    <source>
        <dbReference type="ARBA" id="ARBA00022970"/>
    </source>
</evidence>
<dbReference type="GO" id="GO:0015171">
    <property type="term" value="F:amino acid transmembrane transporter activity"/>
    <property type="evidence" value="ECO:0007669"/>
    <property type="project" value="TreeGrafter"/>
</dbReference>
<feature type="transmembrane region" description="Helical" evidence="8">
    <location>
        <begin position="1028"/>
        <end position="1056"/>
    </location>
</feature>
<feature type="region of interest" description="Disordered" evidence="7">
    <location>
        <begin position="710"/>
        <end position="731"/>
    </location>
</feature>
<reference evidence="10 11" key="1">
    <citation type="journal article" date="2016" name="Front. Microbiol.">
        <title>Genome and transcriptome sequences reveal the specific parasitism of the nematophagous Purpureocillium lilacinum 36-1.</title>
        <authorList>
            <person name="Xie J."/>
            <person name="Li S."/>
            <person name="Mo C."/>
            <person name="Xiao X."/>
            <person name="Peng D."/>
            <person name="Wang G."/>
            <person name="Xiao Y."/>
        </authorList>
    </citation>
    <scope>NUCLEOTIDE SEQUENCE [LARGE SCALE GENOMIC DNA]</scope>
    <source>
        <strain evidence="10 11">36-1</strain>
    </source>
</reference>
<keyword evidence="6 8" id="KW-0472">Membrane</keyword>
<feature type="transmembrane region" description="Helical" evidence="8">
    <location>
        <begin position="1114"/>
        <end position="1141"/>
    </location>
</feature>
<evidence type="ECO:0000256" key="7">
    <source>
        <dbReference type="SAM" id="MobiDB-lite"/>
    </source>
</evidence>